<sequence length="237" mass="27029">MIGNRLSSWYEQFSDYMERDTKGVEIGIYTVSGVLFAVACYKIRPITKFSKPSDIPNRFIKDQVLQYGNVSSIESAITGPLLKINHRPPLNIFFSSKKRLPVKIAGVQINSNGYSWLQTVTVNREVTFLPLSKENNHVECQVFLHNSSPQKPILDLAECLTILGFANVNNNLGENKNLQKYYDNLIKLQNRAKKTRTGLWAEKIPPPVWPINSIQKYVSKVILSILPQNKRLPELVR</sequence>
<dbReference type="EMBL" id="WJQU01000003">
    <property type="protein sequence ID" value="KAJ6637313.1"/>
    <property type="molecule type" value="Genomic_DNA"/>
</dbReference>
<dbReference type="InterPro" id="IPR035437">
    <property type="entry name" value="SNase_OB-fold_sf"/>
</dbReference>
<proteinExistence type="predicted"/>
<dbReference type="AlphaFoldDB" id="A0A9Q0MSQ6"/>
<dbReference type="SUPFAM" id="SSF50199">
    <property type="entry name" value="Staphylococcal nuclease"/>
    <property type="match status" value="1"/>
</dbReference>
<name>A0A9Q0MSQ6_9DIPT</name>
<comment type="caution">
    <text evidence="1">The sequence shown here is derived from an EMBL/GenBank/DDBJ whole genome shotgun (WGS) entry which is preliminary data.</text>
</comment>
<gene>
    <name evidence="1" type="primary">CC033</name>
    <name evidence="1" type="ORF">Bhyg_10043</name>
</gene>
<dbReference type="Gene3D" id="2.40.50.90">
    <property type="match status" value="1"/>
</dbReference>
<accession>A0A9Q0MSQ6</accession>
<keyword evidence="2" id="KW-1185">Reference proteome</keyword>
<evidence type="ECO:0000313" key="2">
    <source>
        <dbReference type="Proteomes" id="UP001151699"/>
    </source>
</evidence>
<dbReference type="GO" id="GO:0005615">
    <property type="term" value="C:extracellular space"/>
    <property type="evidence" value="ECO:0007669"/>
    <property type="project" value="TreeGrafter"/>
</dbReference>
<dbReference type="Proteomes" id="UP001151699">
    <property type="component" value="Chromosome X"/>
</dbReference>
<reference evidence="1" key="1">
    <citation type="submission" date="2022-07" db="EMBL/GenBank/DDBJ databases">
        <authorList>
            <person name="Trinca V."/>
            <person name="Uliana J.V.C."/>
            <person name="Torres T.T."/>
            <person name="Ward R.J."/>
            <person name="Monesi N."/>
        </authorList>
    </citation>
    <scope>NUCLEOTIDE SEQUENCE</scope>
    <source>
        <strain evidence="1">HSMRA1968</strain>
        <tissue evidence="1">Whole embryos</tissue>
    </source>
</reference>
<dbReference type="InterPro" id="IPR042421">
    <property type="entry name" value="C3orf33-like"/>
</dbReference>
<evidence type="ECO:0000313" key="1">
    <source>
        <dbReference type="EMBL" id="KAJ6637313.1"/>
    </source>
</evidence>
<dbReference type="OrthoDB" id="6220511at2759"/>
<dbReference type="PANTHER" id="PTHR28434:SF1">
    <property type="entry name" value="PROTEIN C3ORF33"/>
    <property type="match status" value="1"/>
</dbReference>
<dbReference type="PANTHER" id="PTHR28434">
    <property type="entry name" value="PROTEIN C3ORF33"/>
    <property type="match status" value="1"/>
</dbReference>
<organism evidence="1 2">
    <name type="scientific">Pseudolycoriella hygida</name>
    <dbReference type="NCBI Taxonomy" id="35572"/>
    <lineage>
        <taxon>Eukaryota</taxon>
        <taxon>Metazoa</taxon>
        <taxon>Ecdysozoa</taxon>
        <taxon>Arthropoda</taxon>
        <taxon>Hexapoda</taxon>
        <taxon>Insecta</taxon>
        <taxon>Pterygota</taxon>
        <taxon>Neoptera</taxon>
        <taxon>Endopterygota</taxon>
        <taxon>Diptera</taxon>
        <taxon>Nematocera</taxon>
        <taxon>Sciaroidea</taxon>
        <taxon>Sciaridae</taxon>
        <taxon>Pseudolycoriella</taxon>
    </lineage>
</organism>
<protein>
    <submittedName>
        <fullName evidence="1">Protein C3orf33 like</fullName>
    </submittedName>
</protein>